<evidence type="ECO:0000313" key="12">
    <source>
        <dbReference type="EnsemblPlants" id="OB11G24380.1"/>
    </source>
</evidence>
<reference evidence="12" key="2">
    <citation type="submission" date="2013-04" db="UniProtKB">
        <authorList>
            <consortium name="EnsemblPlants"/>
        </authorList>
    </citation>
    <scope>IDENTIFICATION</scope>
</reference>
<dbReference type="Pfam" id="PF23598">
    <property type="entry name" value="LRR_14"/>
    <property type="match status" value="1"/>
</dbReference>
<organism evidence="12">
    <name type="scientific">Oryza brachyantha</name>
    <name type="common">malo sina</name>
    <dbReference type="NCBI Taxonomy" id="4533"/>
    <lineage>
        <taxon>Eukaryota</taxon>
        <taxon>Viridiplantae</taxon>
        <taxon>Streptophyta</taxon>
        <taxon>Embryophyta</taxon>
        <taxon>Tracheophyta</taxon>
        <taxon>Spermatophyta</taxon>
        <taxon>Magnoliopsida</taxon>
        <taxon>Liliopsida</taxon>
        <taxon>Poales</taxon>
        <taxon>Poaceae</taxon>
        <taxon>BOP clade</taxon>
        <taxon>Oryzoideae</taxon>
        <taxon>Oryzeae</taxon>
        <taxon>Oryzinae</taxon>
        <taxon>Oryza</taxon>
    </lineage>
</organism>
<feature type="compositionally biased region" description="Basic and acidic residues" evidence="8">
    <location>
        <begin position="453"/>
        <end position="510"/>
    </location>
</feature>
<feature type="domain" description="Disease resistance protein winged helix" evidence="10">
    <location>
        <begin position="852"/>
        <end position="922"/>
    </location>
</feature>
<evidence type="ECO:0000256" key="5">
    <source>
        <dbReference type="ARBA" id="ARBA00022821"/>
    </source>
</evidence>
<name>J3N9F2_ORYBR</name>
<dbReference type="GO" id="GO:0098542">
    <property type="term" value="P:defense response to other organism"/>
    <property type="evidence" value="ECO:0007669"/>
    <property type="project" value="TreeGrafter"/>
</dbReference>
<evidence type="ECO:0000256" key="7">
    <source>
        <dbReference type="SAM" id="Coils"/>
    </source>
</evidence>
<dbReference type="Gramene" id="OB11G24380.1">
    <property type="protein sequence ID" value="OB11G24380.1"/>
    <property type="gene ID" value="OB11G24380"/>
</dbReference>
<sequence length="1433" mass="164605">MTELAAGAVKSLLVVIRNEAVLLGGVRDDVQFIKEEMESMNSFLAHLARSAPAGGEHDEQVRTWMNQVRLLAQDCNNCIDLYVYSGNPEIHRAKGRLRRHLWWVYWSVRKMVAQHRAAVQLRQLKDRARDVGERRLRYGVEVPANSVSVLGQADATDDYASGDDEEDYYEDQLAVATATHHSARRAVFDAPTLDDYVKRKLLTWEEETPHEAIETQSIAVVAPDAHNKEVLALAHETLVAPGYYYRHSIMVNIPAVHLNFLSLRPKEVLFYILRELKREEAAGSKKQPTDQGKWEEEDPDPWQNYYKKCCIYRSKKRALHKIKRRIEKMNIYERLEKMKSDIQDGQQKREKQPLLQLRKKGVDQVDLPVLIQLLLLQSQQDQAKNKSVDMHKLPEWNDNIITKIAMRLKEYMEVDESRSKQGGGEGENKGEENDREKEKEEGEEENKEEQEDRNEGKEKKEGGEGQHTKEKEQHKKQEHEQDQEVEKEEERKVEEQNSEETKRKGKKEEQVGEEEEEEKKEQNDEDEDDDDDDDDDEEEEELEEEDNPIHLHVAQYAQILREVFPKIASSKAQQQDKLAAKQATKVVTTTLDEDQIKQMINEANQDVLRQIQGGKSDKNQAKGELDVPPDKNQATVEYAGVPDQNEEACFEEIEQKIEEIKQEFKEQLKIKGIVDKIKHHLTEYMIKHDLENECPLIILKVDKMMDGSRWEEIRKALSLLECSADALIFTTESTKQAKGYCYPPREPIDYSLVGLYHYTVLRLTSKQKNTENYDPQIFRDILEGCKGHEFCMKVFTHALYTNPKRSNEELRKLYSTLQDSQKSFDTIAKKMFMYSYNDLPKEYKSCLLYLAIFPKGQKIRRSTLIGRWVAEGLTFKEDWPSSVHEANRCFYALIRRWLVCPADISAMGKVKSCVVGDPVHGFITAIARKQHIVETRLSHHLARHFSIFNDLRLRSSDGIQTFLQSLSQSSRVSLLKVLDLEGCQCFGGKNQRYLKDICSKMLLLKYLSLKGTDITQLPSEINCLRELEVLDIRETMLPTNATVNVLLLKLKRLLAGRTDPNPRNFRTSVRIPSRIDKMVSIEVLSNVKAQHRDDLEDIGKLWQLRKLGVVINDKKSHIESFLKVICDLHECLRSLSITILAHTVEGTCSSPELPNDIGSSLDYHPKILGSLTISGARHIFPLLIKGGNKKLAKVTLSGTPLNQNDLNVLAKLPTLQCVRLRHISYSESELIFKKEDFKCLNYLLIEGSNLIKIAFEVRAACELKKMVLSSTCIESISGVDELPKFEELELSNISCGRLLSSFQNAKHISKLTLRGILLKQDDLQIISNKLNIRCLVLLDNCFDTSQNQITFPNEEFIWLKLLIVDGSVITKVDFTSGSAPRLEKIVWSPFTSLSGIDNLPRLKELEFKGYPVPDEVKKAVEKNGRINLKHNKP</sequence>
<evidence type="ECO:0000256" key="2">
    <source>
        <dbReference type="ARBA" id="ARBA00022614"/>
    </source>
</evidence>
<protein>
    <submittedName>
        <fullName evidence="12">Uncharacterized protein</fullName>
    </submittedName>
</protein>
<dbReference type="InterPro" id="IPR036388">
    <property type="entry name" value="WH-like_DNA-bd_sf"/>
</dbReference>
<dbReference type="Proteomes" id="UP000006038">
    <property type="component" value="Chromosome 11"/>
</dbReference>
<keyword evidence="4" id="KW-0547">Nucleotide-binding</keyword>
<evidence type="ECO:0000256" key="1">
    <source>
        <dbReference type="ARBA" id="ARBA00008894"/>
    </source>
</evidence>
<feature type="coiled-coil region" evidence="7">
    <location>
        <begin position="643"/>
        <end position="670"/>
    </location>
</feature>
<dbReference type="InterPro" id="IPR044974">
    <property type="entry name" value="Disease_R_plants"/>
</dbReference>
<comment type="similarity">
    <text evidence="1">Belongs to the disease resistance NB-LRR family.</text>
</comment>
<dbReference type="PANTHER" id="PTHR23155">
    <property type="entry name" value="DISEASE RESISTANCE PROTEIN RP"/>
    <property type="match status" value="1"/>
</dbReference>
<feature type="domain" description="Disease resistance N-terminal" evidence="9">
    <location>
        <begin position="9"/>
        <end position="89"/>
    </location>
</feature>
<dbReference type="GeneID" id="102718497"/>
<feature type="compositionally biased region" description="Acidic residues" evidence="8">
    <location>
        <begin position="441"/>
        <end position="452"/>
    </location>
</feature>
<evidence type="ECO:0000259" key="9">
    <source>
        <dbReference type="Pfam" id="PF18052"/>
    </source>
</evidence>
<dbReference type="Pfam" id="PF18052">
    <property type="entry name" value="Rx_N"/>
    <property type="match status" value="1"/>
</dbReference>
<feature type="region of interest" description="Disordered" evidence="8">
    <location>
        <begin position="414"/>
        <end position="553"/>
    </location>
</feature>
<evidence type="ECO:0000256" key="8">
    <source>
        <dbReference type="SAM" id="MobiDB-lite"/>
    </source>
</evidence>
<dbReference type="InterPro" id="IPR058922">
    <property type="entry name" value="WHD_DRP"/>
</dbReference>
<dbReference type="InterPro" id="IPR055414">
    <property type="entry name" value="LRR_R13L4/SHOC2-like"/>
</dbReference>
<keyword evidence="13" id="KW-1185">Reference proteome</keyword>
<feature type="domain" description="Disease resistance R13L4/SHOC-2-like LRR" evidence="11">
    <location>
        <begin position="953"/>
        <end position="1277"/>
    </location>
</feature>
<keyword evidence="6 7" id="KW-0175">Coiled coil</keyword>
<evidence type="ECO:0000256" key="3">
    <source>
        <dbReference type="ARBA" id="ARBA00022737"/>
    </source>
</evidence>
<dbReference type="Gene3D" id="1.10.10.10">
    <property type="entry name" value="Winged helix-like DNA-binding domain superfamily/Winged helix DNA-binding domain"/>
    <property type="match status" value="1"/>
</dbReference>
<dbReference type="SUPFAM" id="SSF52047">
    <property type="entry name" value="RNI-like"/>
    <property type="match status" value="1"/>
</dbReference>
<dbReference type="GO" id="GO:0000166">
    <property type="term" value="F:nucleotide binding"/>
    <property type="evidence" value="ECO:0007669"/>
    <property type="project" value="UniProtKB-KW"/>
</dbReference>
<evidence type="ECO:0000256" key="4">
    <source>
        <dbReference type="ARBA" id="ARBA00022741"/>
    </source>
</evidence>
<keyword evidence="5" id="KW-0611">Plant defense</keyword>
<dbReference type="HOGENOM" id="CLU_000837_7_3_1"/>
<dbReference type="eggNOG" id="KOG4658">
    <property type="taxonomic scope" value="Eukaryota"/>
</dbReference>
<dbReference type="CDD" id="cd14798">
    <property type="entry name" value="RX-CC_like"/>
    <property type="match status" value="1"/>
</dbReference>
<dbReference type="InterPro" id="IPR041118">
    <property type="entry name" value="Rx_N"/>
</dbReference>
<dbReference type="Gene3D" id="1.20.5.4130">
    <property type="match status" value="1"/>
</dbReference>
<dbReference type="EnsemblPlants" id="OB11G24380.1">
    <property type="protein sequence ID" value="OB11G24380.1"/>
    <property type="gene ID" value="OB11G24380"/>
</dbReference>
<proteinExistence type="inferred from homology"/>
<keyword evidence="3" id="KW-0677">Repeat</keyword>
<dbReference type="Gene3D" id="3.80.10.10">
    <property type="entry name" value="Ribonuclease Inhibitor"/>
    <property type="match status" value="2"/>
</dbReference>
<dbReference type="KEGG" id="obr:102718497"/>
<dbReference type="OrthoDB" id="688479at2759"/>
<reference evidence="12" key="1">
    <citation type="journal article" date="2013" name="Nat. Commun.">
        <title>Whole-genome sequencing of Oryza brachyantha reveals mechanisms underlying Oryza genome evolution.</title>
        <authorList>
            <person name="Chen J."/>
            <person name="Huang Q."/>
            <person name="Gao D."/>
            <person name="Wang J."/>
            <person name="Lang Y."/>
            <person name="Liu T."/>
            <person name="Li B."/>
            <person name="Bai Z."/>
            <person name="Luis Goicoechea J."/>
            <person name="Liang C."/>
            <person name="Chen C."/>
            <person name="Zhang W."/>
            <person name="Sun S."/>
            <person name="Liao Y."/>
            <person name="Zhang X."/>
            <person name="Yang L."/>
            <person name="Song C."/>
            <person name="Wang M."/>
            <person name="Shi J."/>
            <person name="Liu G."/>
            <person name="Liu J."/>
            <person name="Zhou H."/>
            <person name="Zhou W."/>
            <person name="Yu Q."/>
            <person name="An N."/>
            <person name="Chen Y."/>
            <person name="Cai Q."/>
            <person name="Wang B."/>
            <person name="Liu B."/>
            <person name="Min J."/>
            <person name="Huang Y."/>
            <person name="Wu H."/>
            <person name="Li Z."/>
            <person name="Zhang Y."/>
            <person name="Yin Y."/>
            <person name="Song W."/>
            <person name="Jiang J."/>
            <person name="Jackson S.A."/>
            <person name="Wing R.A."/>
            <person name="Wang J."/>
            <person name="Chen M."/>
        </authorList>
    </citation>
    <scope>NUCLEOTIDE SEQUENCE [LARGE SCALE GENOMIC DNA]</scope>
    <source>
        <strain evidence="12">cv. IRGC 101232</strain>
    </source>
</reference>
<feature type="compositionally biased region" description="Basic and acidic residues" evidence="8">
    <location>
        <begin position="426"/>
        <end position="440"/>
    </location>
</feature>
<evidence type="ECO:0000259" key="10">
    <source>
        <dbReference type="Pfam" id="PF23559"/>
    </source>
</evidence>
<keyword evidence="2" id="KW-0433">Leucine-rich repeat</keyword>
<evidence type="ECO:0000256" key="6">
    <source>
        <dbReference type="ARBA" id="ARBA00023054"/>
    </source>
</evidence>
<dbReference type="SUPFAM" id="SSF52058">
    <property type="entry name" value="L domain-like"/>
    <property type="match status" value="1"/>
</dbReference>
<dbReference type="PANTHER" id="PTHR23155:SF1062">
    <property type="entry name" value="OS11G0579400 PROTEIN"/>
    <property type="match status" value="1"/>
</dbReference>
<dbReference type="InterPro" id="IPR038005">
    <property type="entry name" value="RX-like_CC"/>
</dbReference>
<dbReference type="InterPro" id="IPR032675">
    <property type="entry name" value="LRR_dom_sf"/>
</dbReference>
<feature type="compositionally biased region" description="Acidic residues" evidence="8">
    <location>
        <begin position="511"/>
        <end position="546"/>
    </location>
</feature>
<evidence type="ECO:0000259" key="11">
    <source>
        <dbReference type="Pfam" id="PF23598"/>
    </source>
</evidence>
<evidence type="ECO:0000313" key="13">
    <source>
        <dbReference type="Proteomes" id="UP000006038"/>
    </source>
</evidence>
<dbReference type="Pfam" id="PF23559">
    <property type="entry name" value="WHD_DRP"/>
    <property type="match status" value="1"/>
</dbReference>
<accession>J3N9F2</accession>
<dbReference type="OMA" id="HLWWAYW"/>